<sequence>MKLAFDLLLDLWYIWVLLIISAILSLLRPKIKGALGEKSVSFFLARLDPKKYKVLNNLLIKVGSKTVQIDHVVVSNYGVFVVETKNYQGWIYGSEFDEYWTQVIYKRKEKFYNPVRQNYGHIQALKEILKEFENLKFVSIIVFTTKAELKVKAKTDVIYTVKLLKTIKKYNQECLTDEQRDAIYEKLKSANIGDRKNMREHVRSVRENKKKKTINL</sequence>
<dbReference type="InterPro" id="IPR011528">
    <property type="entry name" value="NERD"/>
</dbReference>
<evidence type="ECO:0000259" key="2">
    <source>
        <dbReference type="PROSITE" id="PS50965"/>
    </source>
</evidence>
<dbReference type="HOGENOM" id="CLU_068011_2_1_9"/>
<dbReference type="OrthoDB" id="9813328at2"/>
<dbReference type="STRING" id="632335.Calkr_1621"/>
<dbReference type="Proteomes" id="UP000009256">
    <property type="component" value="Chromosome"/>
</dbReference>
<dbReference type="Pfam" id="PF08378">
    <property type="entry name" value="NERD"/>
    <property type="match status" value="1"/>
</dbReference>
<keyword evidence="1" id="KW-0472">Membrane</keyword>
<reference key="1">
    <citation type="submission" date="2010-11" db="EMBL/GenBank/DDBJ databases">
        <title>Complete sequence of chromosome of Caldicellulosiruptor kristjanssonii 177R1B.</title>
        <authorList>
            <consortium name="US DOE Joint Genome Institute"/>
            <person name="Lucas S."/>
            <person name="Copeland A."/>
            <person name="Lapidus A."/>
            <person name="Cheng J.-F."/>
            <person name="Bruce D."/>
            <person name="Goodwin L."/>
            <person name="Pitluck S."/>
            <person name="Davenport K."/>
            <person name="Detter J.C."/>
            <person name="Han C."/>
            <person name="Tapia R."/>
            <person name="Land M."/>
            <person name="Hauser L."/>
            <person name="Jeffries C."/>
            <person name="Kyrpides N."/>
            <person name="Ivanova N."/>
            <person name="Mikhailova N."/>
            <person name="Blumer-Schuette S.E."/>
            <person name="Kelly R.M."/>
            <person name="Woyke T."/>
        </authorList>
    </citation>
    <scope>NUCLEOTIDE SEQUENCE</scope>
    <source>
        <strain>177R1B</strain>
    </source>
</reference>
<dbReference type="PROSITE" id="PS50965">
    <property type="entry name" value="NERD"/>
    <property type="match status" value="1"/>
</dbReference>
<dbReference type="RefSeq" id="WP_013432878.1">
    <property type="nucleotide sequence ID" value="NC_014721.1"/>
</dbReference>
<proteinExistence type="predicted"/>
<accession>E4SA29</accession>
<keyword evidence="1" id="KW-0812">Transmembrane</keyword>
<keyword evidence="4" id="KW-1185">Reference proteome</keyword>
<organism evidence="3 4">
    <name type="scientific">Caldicellulosiruptor acetigenus (strain ATCC 700853 / DSM 12137 / I77R1B)</name>
    <name type="common">Caldicellulosiruptor kristjanssonii</name>
    <dbReference type="NCBI Taxonomy" id="632335"/>
    <lineage>
        <taxon>Bacteria</taxon>
        <taxon>Bacillati</taxon>
        <taxon>Bacillota</taxon>
        <taxon>Bacillota incertae sedis</taxon>
        <taxon>Caldicellulosiruptorales</taxon>
        <taxon>Caldicellulosiruptoraceae</taxon>
        <taxon>Caldicellulosiruptor</taxon>
    </lineage>
</organism>
<evidence type="ECO:0000313" key="4">
    <source>
        <dbReference type="Proteomes" id="UP000009256"/>
    </source>
</evidence>
<reference evidence="3 4" key="2">
    <citation type="journal article" date="2011" name="J. Bacteriol.">
        <title>Complete genome sequences for the anaerobic, extremely thermophilic plant biomass-degrading bacteria Caldicellulosiruptor hydrothermalis, Caldicellulosiruptor kristjanssonii, Caldicellulosiruptor kronotskyensis, Caldicellulosiruptor owensenis, and Caldicellulosiruptor lactoaceticus.</title>
        <authorList>
            <person name="Blumer-Schuette S.E."/>
            <person name="Ozdemir I."/>
            <person name="Mistry D."/>
            <person name="Lucas S."/>
            <person name="Lapidus A."/>
            <person name="Cheng J.F."/>
            <person name="Goodwin L.A."/>
            <person name="Pitluck S."/>
            <person name="Land M.L."/>
            <person name="Hauser L.J."/>
            <person name="Woyke T."/>
            <person name="Mikhailova N."/>
            <person name="Pati A."/>
            <person name="Kyrpides N.C."/>
            <person name="Ivanova N."/>
            <person name="Detter J.C."/>
            <person name="Walston-Davenport K."/>
            <person name="Han S."/>
            <person name="Adams M.W."/>
            <person name="Kelly R.M."/>
        </authorList>
    </citation>
    <scope>NUCLEOTIDE SEQUENCE [LARGE SCALE GENOMIC DNA]</scope>
    <source>
        <strain evidence="4">ATCC 700853 / DSM 12137 / I77R1B</strain>
    </source>
</reference>
<dbReference type="EMBL" id="CP002326">
    <property type="protein sequence ID" value="ADQ41114.1"/>
    <property type="molecule type" value="Genomic_DNA"/>
</dbReference>
<name>E4SA29_CALA7</name>
<gene>
    <name evidence="3" type="ordered locus">Calkr_1621</name>
</gene>
<feature type="domain" description="NERD" evidence="2">
    <location>
        <begin position="32"/>
        <end position="148"/>
    </location>
</feature>
<protein>
    <submittedName>
        <fullName evidence="3">NERD domain protein</fullName>
    </submittedName>
</protein>
<dbReference type="KEGG" id="cki:Calkr_1621"/>
<evidence type="ECO:0000256" key="1">
    <source>
        <dbReference type="SAM" id="Phobius"/>
    </source>
</evidence>
<feature type="transmembrane region" description="Helical" evidence="1">
    <location>
        <begin position="12"/>
        <end position="29"/>
    </location>
</feature>
<dbReference type="AlphaFoldDB" id="E4SA29"/>
<evidence type="ECO:0000313" key="3">
    <source>
        <dbReference type="EMBL" id="ADQ41114.1"/>
    </source>
</evidence>
<keyword evidence="1" id="KW-1133">Transmembrane helix</keyword>
<dbReference type="eggNOG" id="COG0551">
    <property type="taxonomic scope" value="Bacteria"/>
</dbReference>